<protein>
    <submittedName>
        <fullName evidence="2">Uncharacterized protein</fullName>
    </submittedName>
</protein>
<evidence type="ECO:0000256" key="1">
    <source>
        <dbReference type="SAM" id="Phobius"/>
    </source>
</evidence>
<proteinExistence type="predicted"/>
<keyword evidence="1" id="KW-0812">Transmembrane</keyword>
<dbReference type="AlphaFoldDB" id="A0AAE0VWC8"/>
<evidence type="ECO:0000313" key="3">
    <source>
        <dbReference type="Proteomes" id="UP001195483"/>
    </source>
</evidence>
<reference evidence="2" key="1">
    <citation type="journal article" date="2021" name="Genome Biol. Evol.">
        <title>A High-Quality Reference Genome for a Parasitic Bivalve with Doubly Uniparental Inheritance (Bivalvia: Unionida).</title>
        <authorList>
            <person name="Smith C.H."/>
        </authorList>
    </citation>
    <scope>NUCLEOTIDE SEQUENCE</scope>
    <source>
        <strain evidence="2">CHS0354</strain>
    </source>
</reference>
<keyword evidence="1" id="KW-0472">Membrane</keyword>
<reference evidence="2" key="3">
    <citation type="submission" date="2023-05" db="EMBL/GenBank/DDBJ databases">
        <authorList>
            <person name="Smith C.H."/>
        </authorList>
    </citation>
    <scope>NUCLEOTIDE SEQUENCE</scope>
    <source>
        <strain evidence="2">CHS0354</strain>
        <tissue evidence="2">Mantle</tissue>
    </source>
</reference>
<dbReference type="Proteomes" id="UP001195483">
    <property type="component" value="Unassembled WGS sequence"/>
</dbReference>
<comment type="caution">
    <text evidence="2">The sequence shown here is derived from an EMBL/GenBank/DDBJ whole genome shotgun (WGS) entry which is preliminary data.</text>
</comment>
<gene>
    <name evidence="2" type="ORF">CHS0354_031586</name>
</gene>
<sequence>MSAHERNVWANGFWKKRLMVEIHSLILSEYTANSRETCLTTQVYPNFGVVVVVAILSMVLFLLPVLHLGTDSQSDYRAAFISEVAKQSSSPKSMLVCKEPNRYVPRYSKMSPQIN</sequence>
<organism evidence="2 3">
    <name type="scientific">Potamilus streckersoni</name>
    <dbReference type="NCBI Taxonomy" id="2493646"/>
    <lineage>
        <taxon>Eukaryota</taxon>
        <taxon>Metazoa</taxon>
        <taxon>Spiralia</taxon>
        <taxon>Lophotrochozoa</taxon>
        <taxon>Mollusca</taxon>
        <taxon>Bivalvia</taxon>
        <taxon>Autobranchia</taxon>
        <taxon>Heteroconchia</taxon>
        <taxon>Palaeoheterodonta</taxon>
        <taxon>Unionida</taxon>
        <taxon>Unionoidea</taxon>
        <taxon>Unionidae</taxon>
        <taxon>Ambleminae</taxon>
        <taxon>Lampsilini</taxon>
        <taxon>Potamilus</taxon>
    </lineage>
</organism>
<keyword evidence="3" id="KW-1185">Reference proteome</keyword>
<reference evidence="2" key="2">
    <citation type="journal article" date="2021" name="Genome Biol. Evol.">
        <title>Developing a high-quality reference genome for a parasitic bivalve with doubly uniparental inheritance (Bivalvia: Unionida).</title>
        <authorList>
            <person name="Smith C.H."/>
        </authorList>
    </citation>
    <scope>NUCLEOTIDE SEQUENCE</scope>
    <source>
        <strain evidence="2">CHS0354</strain>
        <tissue evidence="2">Mantle</tissue>
    </source>
</reference>
<keyword evidence="1" id="KW-1133">Transmembrane helix</keyword>
<accession>A0AAE0VWC8</accession>
<evidence type="ECO:0000313" key="2">
    <source>
        <dbReference type="EMBL" id="KAK3591480.1"/>
    </source>
</evidence>
<name>A0AAE0VWC8_9BIVA</name>
<feature type="transmembrane region" description="Helical" evidence="1">
    <location>
        <begin position="47"/>
        <end position="68"/>
    </location>
</feature>
<dbReference type="EMBL" id="JAEAOA010001888">
    <property type="protein sequence ID" value="KAK3591480.1"/>
    <property type="molecule type" value="Genomic_DNA"/>
</dbReference>